<evidence type="ECO:0000313" key="2">
    <source>
        <dbReference type="Proteomes" id="UP000184363"/>
    </source>
</evidence>
<organism evidence="1 2">
    <name type="scientific">Pseudonocardia thermophila</name>
    <dbReference type="NCBI Taxonomy" id="1848"/>
    <lineage>
        <taxon>Bacteria</taxon>
        <taxon>Bacillati</taxon>
        <taxon>Actinomycetota</taxon>
        <taxon>Actinomycetes</taxon>
        <taxon>Pseudonocardiales</taxon>
        <taxon>Pseudonocardiaceae</taxon>
        <taxon>Pseudonocardia</taxon>
    </lineage>
</organism>
<dbReference type="GO" id="GO:0006355">
    <property type="term" value="P:regulation of DNA-templated transcription"/>
    <property type="evidence" value="ECO:0007669"/>
    <property type="project" value="InterPro"/>
</dbReference>
<dbReference type="Proteomes" id="UP000184363">
    <property type="component" value="Unassembled WGS sequence"/>
</dbReference>
<reference evidence="1 2" key="1">
    <citation type="submission" date="2016-11" db="EMBL/GenBank/DDBJ databases">
        <authorList>
            <person name="Jaros S."/>
            <person name="Januszkiewicz K."/>
            <person name="Wedrychowicz H."/>
        </authorList>
    </citation>
    <scope>NUCLEOTIDE SEQUENCE [LARGE SCALE GENOMIC DNA]</scope>
    <source>
        <strain evidence="1 2">DSM 43832</strain>
    </source>
</reference>
<sequence>MATERVTVSLPTELLDAARRAVATGAAESVSAFVADAVRAHVARARGLAELERVFGGPPPADVLEAVRRDLGVTPAK</sequence>
<dbReference type="RefSeq" id="WP_073454808.1">
    <property type="nucleotide sequence ID" value="NZ_CALGVN010000038.1"/>
</dbReference>
<dbReference type="EMBL" id="FRAP01000001">
    <property type="protein sequence ID" value="SHJ91942.1"/>
    <property type="molecule type" value="Genomic_DNA"/>
</dbReference>
<dbReference type="InterPro" id="IPR013321">
    <property type="entry name" value="Arc_rbn_hlx_hlx"/>
</dbReference>
<dbReference type="CDD" id="cd22231">
    <property type="entry name" value="RHH_NikR_HicB-like"/>
    <property type="match status" value="1"/>
</dbReference>
<evidence type="ECO:0000313" key="1">
    <source>
        <dbReference type="EMBL" id="SHJ91942.1"/>
    </source>
</evidence>
<accession>A0A1M6N8D0</accession>
<dbReference type="SUPFAM" id="SSF47598">
    <property type="entry name" value="Ribbon-helix-helix"/>
    <property type="match status" value="1"/>
</dbReference>
<gene>
    <name evidence="1" type="ORF">SAMN05443637_10191</name>
</gene>
<keyword evidence="2" id="KW-1185">Reference proteome</keyword>
<evidence type="ECO:0008006" key="3">
    <source>
        <dbReference type="Google" id="ProtNLM"/>
    </source>
</evidence>
<name>A0A1M6N8D0_PSETH</name>
<dbReference type="InterPro" id="IPR010985">
    <property type="entry name" value="Ribbon_hlx_hlx"/>
</dbReference>
<protein>
    <recommendedName>
        <fullName evidence="3">Ribbon-helix-helix protein, copG family</fullName>
    </recommendedName>
</protein>
<proteinExistence type="predicted"/>
<dbReference type="AlphaFoldDB" id="A0A1M6N8D0"/>
<dbReference type="Gene3D" id="1.10.1220.10">
    <property type="entry name" value="Met repressor-like"/>
    <property type="match status" value="1"/>
</dbReference>